<protein>
    <submittedName>
        <fullName evidence="1">Uncharacterized protein</fullName>
    </submittedName>
</protein>
<comment type="caution">
    <text evidence="1">The sequence shown here is derived from an EMBL/GenBank/DDBJ whole genome shotgun (WGS) entry which is preliminary data.</text>
</comment>
<keyword evidence="2" id="KW-1185">Reference proteome</keyword>
<evidence type="ECO:0000313" key="1">
    <source>
        <dbReference type="EMBL" id="OXA38400.1"/>
    </source>
</evidence>
<dbReference type="EMBL" id="LNIX01000046">
    <property type="protein sequence ID" value="OXA38400.1"/>
    <property type="molecule type" value="Genomic_DNA"/>
</dbReference>
<accession>A0A226D010</accession>
<gene>
    <name evidence="1" type="ORF">Fcan01_26857</name>
</gene>
<organism evidence="1 2">
    <name type="scientific">Folsomia candida</name>
    <name type="common">Springtail</name>
    <dbReference type="NCBI Taxonomy" id="158441"/>
    <lineage>
        <taxon>Eukaryota</taxon>
        <taxon>Metazoa</taxon>
        <taxon>Ecdysozoa</taxon>
        <taxon>Arthropoda</taxon>
        <taxon>Hexapoda</taxon>
        <taxon>Collembola</taxon>
        <taxon>Entomobryomorpha</taxon>
        <taxon>Isotomoidea</taxon>
        <taxon>Isotomidae</taxon>
        <taxon>Proisotominae</taxon>
        <taxon>Folsomia</taxon>
    </lineage>
</organism>
<sequence length="129" mass="14993">MVIIEQIFDLFDPGLIDAVVLTPNQERICLQCLPIDARFGFRGGFGPRGMAQRRLYFRVAQYEEFEKSVWVTLQGHSGCTLLTFDFIFCHEKPLSTTVPDFMFLQEILKIARYDDFKKSVWVTPYGRSN</sequence>
<proteinExistence type="predicted"/>
<dbReference type="Proteomes" id="UP000198287">
    <property type="component" value="Unassembled WGS sequence"/>
</dbReference>
<evidence type="ECO:0000313" key="2">
    <source>
        <dbReference type="Proteomes" id="UP000198287"/>
    </source>
</evidence>
<name>A0A226D010_FOLCA</name>
<dbReference type="AlphaFoldDB" id="A0A226D010"/>
<reference evidence="1 2" key="1">
    <citation type="submission" date="2015-12" db="EMBL/GenBank/DDBJ databases">
        <title>The genome of Folsomia candida.</title>
        <authorList>
            <person name="Faddeeva A."/>
            <person name="Derks M.F."/>
            <person name="Anvar Y."/>
            <person name="Smit S."/>
            <person name="Van Straalen N."/>
            <person name="Roelofs D."/>
        </authorList>
    </citation>
    <scope>NUCLEOTIDE SEQUENCE [LARGE SCALE GENOMIC DNA]</scope>
    <source>
        <strain evidence="1 2">VU population</strain>
        <tissue evidence="1">Whole body</tissue>
    </source>
</reference>